<sequence length="162" mass="18673">MDSDLFMQKRDRIRDELKKAFPLVPIPASHRRADDVVHPEVDEDVQKFLGRPWDHVHLEDWIRSVSPAAIRRGTSNAFFKYYLPSLLHTVFDDMGYAYLALDAVLPDNPGFEPRPDWKVFRQSFQPIQAEAVASFLEFIREETDPNGPDWFGADAGLSGLWN</sequence>
<protein>
    <recommendedName>
        <fullName evidence="3">Knr4/Smi1-like domain-containing protein</fullName>
    </recommendedName>
</protein>
<name>A0ABM6FGL2_9BURK</name>
<organism evidence="1 2">
    <name type="scientific">Cupriavidus malaysiensis</name>
    <dbReference type="NCBI Taxonomy" id="367825"/>
    <lineage>
        <taxon>Bacteria</taxon>
        <taxon>Pseudomonadati</taxon>
        <taxon>Pseudomonadota</taxon>
        <taxon>Betaproteobacteria</taxon>
        <taxon>Burkholderiales</taxon>
        <taxon>Burkholderiaceae</taxon>
        <taxon>Cupriavidus</taxon>
    </lineage>
</organism>
<keyword evidence="1" id="KW-0614">Plasmid</keyword>
<evidence type="ECO:0000313" key="1">
    <source>
        <dbReference type="EMBL" id="AOZ11085.1"/>
    </source>
</evidence>
<gene>
    <name evidence="1" type="ORF">BKK80_34560</name>
</gene>
<proteinExistence type="predicted"/>
<dbReference type="Proteomes" id="UP000177515">
    <property type="component" value="Plasmid unnamed1"/>
</dbReference>
<keyword evidence="2" id="KW-1185">Reference proteome</keyword>
<dbReference type="RefSeq" id="WP_071073609.1">
    <property type="nucleotide sequence ID" value="NZ_CP017756.1"/>
</dbReference>
<geneLocation type="plasmid" evidence="1 2">
    <name>unnamed1</name>
</geneLocation>
<reference evidence="1 2" key="1">
    <citation type="submission" date="2016-10" db="EMBL/GenBank/DDBJ databases">
        <title>Complete genome sequences of three Cupriavidus strains isolated from various Malaysian environments.</title>
        <authorList>
            <person name="Abdullah A.A.-A."/>
            <person name="Shafie N.A.H."/>
            <person name="Lau N.S."/>
        </authorList>
    </citation>
    <scope>NUCLEOTIDE SEQUENCE [LARGE SCALE GENOMIC DNA]</scope>
    <source>
        <strain evidence="1 2">USMAA1020</strain>
        <plasmid evidence="1 2">unnamed1</plasmid>
    </source>
</reference>
<evidence type="ECO:0000313" key="2">
    <source>
        <dbReference type="Proteomes" id="UP000177515"/>
    </source>
</evidence>
<accession>A0ABM6FGL2</accession>
<dbReference type="EMBL" id="CP017756">
    <property type="protein sequence ID" value="AOZ11085.1"/>
    <property type="molecule type" value="Genomic_DNA"/>
</dbReference>
<evidence type="ECO:0008006" key="3">
    <source>
        <dbReference type="Google" id="ProtNLM"/>
    </source>
</evidence>